<evidence type="ECO:0000313" key="2">
    <source>
        <dbReference type="EMBL" id="JAD76088.1"/>
    </source>
</evidence>
<dbReference type="EMBL" id="GBRH01221807">
    <property type="protein sequence ID" value="JAD76088.1"/>
    <property type="molecule type" value="Transcribed_RNA"/>
</dbReference>
<protein>
    <submittedName>
        <fullName evidence="2">Uncharacterized protein</fullName>
    </submittedName>
</protein>
<dbReference type="AlphaFoldDB" id="A0A0A9CNV2"/>
<accession>A0A0A9CNV2</accession>
<feature type="transmembrane region" description="Helical" evidence="1">
    <location>
        <begin position="35"/>
        <end position="55"/>
    </location>
</feature>
<reference evidence="2" key="2">
    <citation type="journal article" date="2015" name="Data Brief">
        <title>Shoot transcriptome of the giant reed, Arundo donax.</title>
        <authorList>
            <person name="Barrero R.A."/>
            <person name="Guerrero F.D."/>
            <person name="Moolhuijzen P."/>
            <person name="Goolsby J.A."/>
            <person name="Tidwell J."/>
            <person name="Bellgard S.E."/>
            <person name="Bellgard M.I."/>
        </authorList>
    </citation>
    <scope>NUCLEOTIDE SEQUENCE</scope>
    <source>
        <tissue evidence="2">Shoot tissue taken approximately 20 cm above the soil surface</tissue>
    </source>
</reference>
<keyword evidence="1" id="KW-1133">Transmembrane helix</keyword>
<reference evidence="2" key="1">
    <citation type="submission" date="2014-09" db="EMBL/GenBank/DDBJ databases">
        <authorList>
            <person name="Magalhaes I.L.F."/>
            <person name="Oliveira U."/>
            <person name="Santos F.R."/>
            <person name="Vidigal T.H.D.A."/>
            <person name="Brescovit A.D."/>
            <person name="Santos A.J."/>
        </authorList>
    </citation>
    <scope>NUCLEOTIDE SEQUENCE</scope>
    <source>
        <tissue evidence="2">Shoot tissue taken approximately 20 cm above the soil surface</tissue>
    </source>
</reference>
<proteinExistence type="predicted"/>
<evidence type="ECO:0000256" key="1">
    <source>
        <dbReference type="SAM" id="Phobius"/>
    </source>
</evidence>
<name>A0A0A9CNV2_ARUDO</name>
<organism evidence="2">
    <name type="scientific">Arundo donax</name>
    <name type="common">Giant reed</name>
    <name type="synonym">Donax arundinaceus</name>
    <dbReference type="NCBI Taxonomy" id="35708"/>
    <lineage>
        <taxon>Eukaryota</taxon>
        <taxon>Viridiplantae</taxon>
        <taxon>Streptophyta</taxon>
        <taxon>Embryophyta</taxon>
        <taxon>Tracheophyta</taxon>
        <taxon>Spermatophyta</taxon>
        <taxon>Magnoliopsida</taxon>
        <taxon>Liliopsida</taxon>
        <taxon>Poales</taxon>
        <taxon>Poaceae</taxon>
        <taxon>PACMAD clade</taxon>
        <taxon>Arundinoideae</taxon>
        <taxon>Arundineae</taxon>
        <taxon>Arundo</taxon>
    </lineage>
</organism>
<keyword evidence="1" id="KW-0472">Membrane</keyword>
<keyword evidence="1" id="KW-0812">Transmembrane</keyword>
<sequence>MTPLASEYGLSVKDESDSRRFELLPPSDICANSDMLFEVSLCAVCLFFCLIYLPLPLVKSTYILSPSVFSEFSSIHSVNSRSQLLDFSFFSNSAVFINEAIFMS</sequence>